<dbReference type="STRING" id="1280947.HY30_12770"/>
<dbReference type="eggNOG" id="COG5452">
    <property type="taxonomic scope" value="Bacteria"/>
</dbReference>
<evidence type="ECO:0000313" key="3">
    <source>
        <dbReference type="EMBL" id="KCZ60108.1"/>
    </source>
</evidence>
<dbReference type="PATRIC" id="fig|1280947.3.peg.884"/>
<dbReference type="Proteomes" id="UP000027190">
    <property type="component" value="Unassembled WGS sequence"/>
</dbReference>
<protein>
    <recommendedName>
        <fullName evidence="2">Ubiquinol-cytochrome c chaperone domain-containing protein</fullName>
    </recommendedName>
</protein>
<reference evidence="3 4" key="1">
    <citation type="journal article" date="2014" name="Antonie Van Leeuwenhoek">
        <title>Hyphomonas beringensis sp. nov. and Hyphomonas chukchiensis sp. nov., isolated from surface seawater of the Bering Sea and Chukchi Sea.</title>
        <authorList>
            <person name="Li C."/>
            <person name="Lai Q."/>
            <person name="Li G."/>
            <person name="Dong C."/>
            <person name="Wang J."/>
            <person name="Liao Y."/>
            <person name="Shao Z."/>
        </authorList>
    </citation>
    <scope>NUCLEOTIDE SEQUENCE [LARGE SCALE GENOMIC DNA]</scope>
    <source>
        <strain evidence="3 4">BH-BN04-4</strain>
    </source>
</reference>
<dbReference type="Pfam" id="PF03981">
    <property type="entry name" value="Ubiq_cyt_C_chap"/>
    <property type="match status" value="1"/>
</dbReference>
<evidence type="ECO:0000256" key="1">
    <source>
        <dbReference type="ARBA" id="ARBA00006436"/>
    </source>
</evidence>
<sequence>MTGISIGWLARRRARKAAAGKAYAGLMKAALAPDFYLTGDVADTFEGRAGMVMVHAALALRRIKAIPGQEGARLAAALNTRVLDGFDAAYREQGVGDSSIARKVRKLAEAYYGLGLALTAALDEKREETRKSGVEAVLARNGVTESSRAAGLGAWLCTLADGLEAQQDSEILAGNLDWLAGAKVR</sequence>
<proteinExistence type="inferred from homology"/>
<dbReference type="RefSeq" id="WP_051614817.1">
    <property type="nucleotide sequence ID" value="NZ_AWFG01000011.1"/>
</dbReference>
<accession>A0A062UER9</accession>
<comment type="caution">
    <text evidence="3">The sequence shown here is derived from an EMBL/GenBank/DDBJ whole genome shotgun (WGS) entry which is preliminary data.</text>
</comment>
<name>A0A062UER9_9PROT</name>
<dbReference type="InterPro" id="IPR021150">
    <property type="entry name" value="Ubiq_cyt_c_chap"/>
</dbReference>
<comment type="similarity">
    <text evidence="1">Belongs to the UPF0174 family.</text>
</comment>
<feature type="domain" description="Ubiquinol-cytochrome c chaperone" evidence="2">
    <location>
        <begin position="40"/>
        <end position="178"/>
    </location>
</feature>
<evidence type="ECO:0000259" key="2">
    <source>
        <dbReference type="Pfam" id="PF03981"/>
    </source>
</evidence>
<keyword evidence="4" id="KW-1185">Reference proteome</keyword>
<organism evidence="3 4">
    <name type="scientific">Hyphomonas chukchiensis</name>
    <dbReference type="NCBI Taxonomy" id="1280947"/>
    <lineage>
        <taxon>Bacteria</taxon>
        <taxon>Pseudomonadati</taxon>
        <taxon>Pseudomonadota</taxon>
        <taxon>Alphaproteobacteria</taxon>
        <taxon>Hyphomonadales</taxon>
        <taxon>Hyphomonadaceae</taxon>
        <taxon>Hyphomonas</taxon>
    </lineage>
</organism>
<dbReference type="OrthoDB" id="7158889at2"/>
<dbReference type="AlphaFoldDB" id="A0A062UER9"/>
<gene>
    <name evidence="3" type="ORF">HY30_12770</name>
</gene>
<evidence type="ECO:0000313" key="4">
    <source>
        <dbReference type="Proteomes" id="UP000027190"/>
    </source>
</evidence>
<dbReference type="EMBL" id="AWFG01000011">
    <property type="protein sequence ID" value="KCZ60108.1"/>
    <property type="molecule type" value="Genomic_DNA"/>
</dbReference>